<reference evidence="2 3" key="1">
    <citation type="journal article" date="2013" name="Proc. Natl. Acad. Sci. U.S.A.">
        <title>Genome of an arbuscular mycorrhizal fungus provides insight into the oldest plant symbiosis.</title>
        <authorList>
            <person name="Tisserant E."/>
            <person name="Malbreil M."/>
            <person name="Kuo A."/>
            <person name="Kohler A."/>
            <person name="Symeonidi A."/>
            <person name="Balestrini R."/>
            <person name="Charron P."/>
            <person name="Duensing N."/>
            <person name="Frei Dit Frey N."/>
            <person name="Gianinazzi-Pearson V."/>
            <person name="Gilbert L.B."/>
            <person name="Handa Y."/>
            <person name="Herr J.R."/>
            <person name="Hijri M."/>
            <person name="Koul R."/>
            <person name="Kawaguchi M."/>
            <person name="Krajinski F."/>
            <person name="Lammers P.J."/>
            <person name="Masclaux F.G."/>
            <person name="Murat C."/>
            <person name="Morin E."/>
            <person name="Ndikumana S."/>
            <person name="Pagni M."/>
            <person name="Petitpierre D."/>
            <person name="Requena N."/>
            <person name="Rosikiewicz P."/>
            <person name="Riley R."/>
            <person name="Saito K."/>
            <person name="San Clemente H."/>
            <person name="Shapiro H."/>
            <person name="van Tuinen D."/>
            <person name="Becard G."/>
            <person name="Bonfante P."/>
            <person name="Paszkowski U."/>
            <person name="Shachar-Hill Y.Y."/>
            <person name="Tuskan G.A."/>
            <person name="Young P.W."/>
            <person name="Sanders I.R."/>
            <person name="Henrissat B."/>
            <person name="Rensing S.A."/>
            <person name="Grigoriev I.V."/>
            <person name="Corradi N."/>
            <person name="Roux C."/>
            <person name="Martin F."/>
        </authorList>
    </citation>
    <scope>NUCLEOTIDE SEQUENCE [LARGE SCALE GENOMIC DNA]</scope>
    <source>
        <strain evidence="2 3">DAOM 197198</strain>
    </source>
</reference>
<evidence type="ECO:0000313" key="2">
    <source>
        <dbReference type="EMBL" id="POG63496.1"/>
    </source>
</evidence>
<feature type="transmembrane region" description="Helical" evidence="1">
    <location>
        <begin position="20"/>
        <end position="40"/>
    </location>
</feature>
<protein>
    <submittedName>
        <fullName evidence="2">Uncharacterized protein</fullName>
    </submittedName>
</protein>
<sequence length="71" mass="8319">MVSSFFCDFFISLCKQQDPFLLLFSCFYWIKVFSLALLWIQVYFAIFVSSQAGIIGFTCFHGVFCEAYKVR</sequence>
<dbReference type="AlphaFoldDB" id="A0A2P4PDM1"/>
<keyword evidence="1" id="KW-1133">Transmembrane helix</keyword>
<organism evidence="2 3">
    <name type="scientific">Rhizophagus irregularis (strain DAOM 181602 / DAOM 197198 / MUCL 43194)</name>
    <name type="common">Arbuscular mycorrhizal fungus</name>
    <name type="synonym">Glomus intraradices</name>
    <dbReference type="NCBI Taxonomy" id="747089"/>
    <lineage>
        <taxon>Eukaryota</taxon>
        <taxon>Fungi</taxon>
        <taxon>Fungi incertae sedis</taxon>
        <taxon>Mucoromycota</taxon>
        <taxon>Glomeromycotina</taxon>
        <taxon>Glomeromycetes</taxon>
        <taxon>Glomerales</taxon>
        <taxon>Glomeraceae</taxon>
        <taxon>Rhizophagus</taxon>
    </lineage>
</organism>
<dbReference type="EMBL" id="AUPC02000265">
    <property type="protein sequence ID" value="POG63496.1"/>
    <property type="molecule type" value="Genomic_DNA"/>
</dbReference>
<name>A0A2P4PDM1_RHIID</name>
<keyword evidence="1" id="KW-0472">Membrane</keyword>
<dbReference type="Proteomes" id="UP000018888">
    <property type="component" value="Unassembled WGS sequence"/>
</dbReference>
<gene>
    <name evidence="2" type="ORF">GLOIN_2v1685900</name>
</gene>
<evidence type="ECO:0000256" key="1">
    <source>
        <dbReference type="SAM" id="Phobius"/>
    </source>
</evidence>
<reference evidence="2 3" key="2">
    <citation type="journal article" date="2018" name="New Phytol.">
        <title>High intraspecific genome diversity in the model arbuscular mycorrhizal symbiont Rhizophagus irregularis.</title>
        <authorList>
            <person name="Chen E.C.H."/>
            <person name="Morin E."/>
            <person name="Beaudet D."/>
            <person name="Noel J."/>
            <person name="Yildirir G."/>
            <person name="Ndikumana S."/>
            <person name="Charron P."/>
            <person name="St-Onge C."/>
            <person name="Giorgi J."/>
            <person name="Kruger M."/>
            <person name="Marton T."/>
            <person name="Ropars J."/>
            <person name="Grigoriev I.V."/>
            <person name="Hainaut M."/>
            <person name="Henrissat B."/>
            <person name="Roux C."/>
            <person name="Martin F."/>
            <person name="Corradi N."/>
        </authorList>
    </citation>
    <scope>NUCLEOTIDE SEQUENCE [LARGE SCALE GENOMIC DNA]</scope>
    <source>
        <strain evidence="2 3">DAOM 197198</strain>
    </source>
</reference>
<keyword evidence="1" id="KW-0812">Transmembrane</keyword>
<accession>A0A2P4PDM1</accession>
<evidence type="ECO:0000313" key="3">
    <source>
        <dbReference type="Proteomes" id="UP000018888"/>
    </source>
</evidence>
<feature type="transmembrane region" description="Helical" evidence="1">
    <location>
        <begin position="46"/>
        <end position="68"/>
    </location>
</feature>
<proteinExistence type="predicted"/>
<comment type="caution">
    <text evidence="2">The sequence shown here is derived from an EMBL/GenBank/DDBJ whole genome shotgun (WGS) entry which is preliminary data.</text>
</comment>
<keyword evidence="3" id="KW-1185">Reference proteome</keyword>